<dbReference type="RefSeq" id="WP_211291059.1">
    <property type="nucleotide sequence ID" value="NZ_PTJD01000007.1"/>
</dbReference>
<protein>
    <submittedName>
        <fullName evidence="3">Uncharacterized protein</fullName>
    </submittedName>
</protein>
<evidence type="ECO:0000256" key="1">
    <source>
        <dbReference type="SAM" id="MobiDB-lite"/>
    </source>
</evidence>
<feature type="transmembrane region" description="Helical" evidence="2">
    <location>
        <begin position="249"/>
        <end position="267"/>
    </location>
</feature>
<accession>A0A2S6IK92</accession>
<keyword evidence="2" id="KW-1133">Transmembrane helix</keyword>
<dbReference type="Proteomes" id="UP000239485">
    <property type="component" value="Unassembled WGS sequence"/>
</dbReference>
<organism evidence="3 4">
    <name type="scientific">Kineococcus xinjiangensis</name>
    <dbReference type="NCBI Taxonomy" id="512762"/>
    <lineage>
        <taxon>Bacteria</taxon>
        <taxon>Bacillati</taxon>
        <taxon>Actinomycetota</taxon>
        <taxon>Actinomycetes</taxon>
        <taxon>Kineosporiales</taxon>
        <taxon>Kineosporiaceae</taxon>
        <taxon>Kineococcus</taxon>
    </lineage>
</organism>
<dbReference type="EMBL" id="PTJD01000007">
    <property type="protein sequence ID" value="PPK94618.1"/>
    <property type="molecule type" value="Genomic_DNA"/>
</dbReference>
<reference evidence="3 4" key="1">
    <citation type="submission" date="2018-02" db="EMBL/GenBank/DDBJ databases">
        <title>Genomic Encyclopedia of Archaeal and Bacterial Type Strains, Phase II (KMG-II): from individual species to whole genera.</title>
        <authorList>
            <person name="Goeker M."/>
        </authorList>
    </citation>
    <scope>NUCLEOTIDE SEQUENCE [LARGE SCALE GENOMIC DNA]</scope>
    <source>
        <strain evidence="3 4">DSM 22857</strain>
    </source>
</reference>
<feature type="transmembrane region" description="Helical" evidence="2">
    <location>
        <begin position="279"/>
        <end position="311"/>
    </location>
</feature>
<keyword evidence="2" id="KW-0812">Transmembrane</keyword>
<sequence length="373" mass="38275">MDGERDGTDGDGTGDDGTSAEGPGDVLLGIVAAPGTPADLATRLQADVTADLQRELPAARWRVEVLSDGLVTPPADDSEVVAAARQRMLAHDWDLTVCLTDLPLQVARRPVVAHASPVHGVAVVSVPALGAVGLRARVRQTLVAQVRTLLGADPEDPADATGGRLHRRLRELSDDDEAGGDGVSYTARVLSGNLRLLAGMVRANRPWRLAAGLSRALAAAVATGVFALITPDVWRLADAFGPLRHTGVAVASVAGIACTLVVGAELWERSSSPRARKQVVLFNLATTATIVIGVATLYAALFVLSLLAAAVLVVPALLAGELGHGVALGDYLELALLTSSLATVGGALGAGLESDEAVRQAAYSHRAGGTAQP</sequence>
<evidence type="ECO:0000256" key="2">
    <source>
        <dbReference type="SAM" id="Phobius"/>
    </source>
</evidence>
<keyword evidence="2" id="KW-0472">Membrane</keyword>
<proteinExistence type="predicted"/>
<keyword evidence="4" id="KW-1185">Reference proteome</keyword>
<gene>
    <name evidence="3" type="ORF">CLV92_107121</name>
</gene>
<dbReference type="AlphaFoldDB" id="A0A2S6IK92"/>
<evidence type="ECO:0000313" key="3">
    <source>
        <dbReference type="EMBL" id="PPK94618.1"/>
    </source>
</evidence>
<name>A0A2S6IK92_9ACTN</name>
<comment type="caution">
    <text evidence="3">The sequence shown here is derived from an EMBL/GenBank/DDBJ whole genome shotgun (WGS) entry which is preliminary data.</text>
</comment>
<evidence type="ECO:0000313" key="4">
    <source>
        <dbReference type="Proteomes" id="UP000239485"/>
    </source>
</evidence>
<feature type="transmembrane region" description="Helical" evidence="2">
    <location>
        <begin position="209"/>
        <end position="229"/>
    </location>
</feature>
<feature type="region of interest" description="Disordered" evidence="1">
    <location>
        <begin position="1"/>
        <end position="25"/>
    </location>
</feature>